<dbReference type="eggNOG" id="ENOG502RMUQ">
    <property type="taxonomic scope" value="Eukaryota"/>
</dbReference>
<dbReference type="OrthoDB" id="3542681at2759"/>
<keyword evidence="1" id="KW-0175">Coiled coil</keyword>
<organism evidence="3 4">
    <name type="scientific">Fusarium pseudograminearum (strain CS3096)</name>
    <name type="common">Wheat and barley crown-rot fungus</name>
    <dbReference type="NCBI Taxonomy" id="1028729"/>
    <lineage>
        <taxon>Eukaryota</taxon>
        <taxon>Fungi</taxon>
        <taxon>Dikarya</taxon>
        <taxon>Ascomycota</taxon>
        <taxon>Pezizomycotina</taxon>
        <taxon>Sordariomycetes</taxon>
        <taxon>Hypocreomycetidae</taxon>
        <taxon>Hypocreales</taxon>
        <taxon>Nectriaceae</taxon>
        <taxon>Fusarium</taxon>
    </lineage>
</organism>
<evidence type="ECO:0000256" key="2">
    <source>
        <dbReference type="SAM" id="MobiDB-lite"/>
    </source>
</evidence>
<protein>
    <submittedName>
        <fullName evidence="3">Uncharacterized protein</fullName>
    </submittedName>
</protein>
<dbReference type="InterPro" id="IPR036638">
    <property type="entry name" value="HLH_DNA-bd_sf"/>
</dbReference>
<dbReference type="GeneID" id="20368358"/>
<evidence type="ECO:0000313" key="4">
    <source>
        <dbReference type="Proteomes" id="UP000007978"/>
    </source>
</evidence>
<dbReference type="EMBL" id="AFNW01000314">
    <property type="protein sequence ID" value="EKJ70081.1"/>
    <property type="molecule type" value="Genomic_DNA"/>
</dbReference>
<feature type="region of interest" description="Disordered" evidence="2">
    <location>
        <begin position="154"/>
        <end position="173"/>
    </location>
</feature>
<dbReference type="HOGENOM" id="CLU_091763_0_0_1"/>
<proteinExistence type="predicted"/>
<sequence length="266" mass="29467">MNTAAIIPDFHGFEWDVTPFSPESTFDNILSQFEQDPVFLNPLCQGPGCHIGQNSPIPKLPLTHLPLNPSSSELHKKEKGSSCITNNRIGNDGLRMQIGEGMQSKHPIQHLDSSWVDMSQAKALPPALTAGLLERRNSTMSTEGSILGLEKSATHVKMRSASRRPKKVSKKPALPAHVVQARECHNNVEKQYRTRLKQKFERLLAVLQASKTKDESGGEGDAEAPDCGYSRGEVLNFARQRILTLEEENRHLSDQVQNLKGGFTIV</sequence>
<feature type="compositionally biased region" description="Basic residues" evidence="2">
    <location>
        <begin position="154"/>
        <end position="170"/>
    </location>
</feature>
<dbReference type="Proteomes" id="UP000007978">
    <property type="component" value="Chromosome 1"/>
</dbReference>
<gene>
    <name evidence="3" type="ORF">FPSE_09741</name>
</gene>
<keyword evidence="4" id="KW-1185">Reference proteome</keyword>
<name>K3UEM0_FUSPC</name>
<comment type="caution">
    <text evidence="3">The sequence shown here is derived from an EMBL/GenBank/DDBJ whole genome shotgun (WGS) entry which is preliminary data.</text>
</comment>
<evidence type="ECO:0000313" key="3">
    <source>
        <dbReference type="EMBL" id="EKJ70081.1"/>
    </source>
</evidence>
<dbReference type="GO" id="GO:0046983">
    <property type="term" value="F:protein dimerization activity"/>
    <property type="evidence" value="ECO:0007669"/>
    <property type="project" value="InterPro"/>
</dbReference>
<accession>K3UEM0</accession>
<dbReference type="AlphaFoldDB" id="K3UEM0"/>
<feature type="coiled-coil region" evidence="1">
    <location>
        <begin position="235"/>
        <end position="262"/>
    </location>
</feature>
<dbReference type="Gene3D" id="4.10.280.10">
    <property type="entry name" value="Helix-loop-helix DNA-binding domain"/>
    <property type="match status" value="1"/>
</dbReference>
<reference evidence="3 4" key="1">
    <citation type="journal article" date="2012" name="PLoS Pathog.">
        <title>Comparative pathogenomics reveals horizontally acquired novel virulence genes in fungi infecting cereal hosts.</title>
        <authorList>
            <person name="Gardiner D.M."/>
            <person name="McDonald M.C."/>
            <person name="Covarelli L."/>
            <person name="Solomon P.S."/>
            <person name="Rusu A.G."/>
            <person name="Marshall M."/>
            <person name="Kazan K."/>
            <person name="Chakraborty S."/>
            <person name="McDonald B.A."/>
            <person name="Manners J.M."/>
        </authorList>
    </citation>
    <scope>NUCLEOTIDE SEQUENCE [LARGE SCALE GENOMIC DNA]</scope>
    <source>
        <strain evidence="3 4">CS3096</strain>
    </source>
</reference>
<dbReference type="SUPFAM" id="SSF47459">
    <property type="entry name" value="HLH, helix-loop-helix DNA-binding domain"/>
    <property type="match status" value="1"/>
</dbReference>
<evidence type="ECO:0000256" key="1">
    <source>
        <dbReference type="SAM" id="Coils"/>
    </source>
</evidence>
<dbReference type="KEGG" id="fpu:FPSE_09741"/>
<dbReference type="RefSeq" id="XP_009261133.1">
    <property type="nucleotide sequence ID" value="XM_009262858.1"/>
</dbReference>